<keyword evidence="7" id="KW-0439">Lignin degradation</keyword>
<organism evidence="13 14">
    <name type="scientific">Botryobasidium botryosum (strain FD-172 SS1)</name>
    <dbReference type="NCBI Taxonomy" id="930990"/>
    <lineage>
        <taxon>Eukaryota</taxon>
        <taxon>Fungi</taxon>
        <taxon>Dikarya</taxon>
        <taxon>Basidiomycota</taxon>
        <taxon>Agaricomycotina</taxon>
        <taxon>Agaricomycetes</taxon>
        <taxon>Cantharellales</taxon>
        <taxon>Botryobasidiaceae</taxon>
        <taxon>Botryobasidium</taxon>
    </lineage>
</organism>
<evidence type="ECO:0000259" key="12">
    <source>
        <dbReference type="PROSITE" id="PS51164"/>
    </source>
</evidence>
<dbReference type="GO" id="GO:0052689">
    <property type="term" value="F:carboxylic ester hydrolase activity"/>
    <property type="evidence" value="ECO:0007669"/>
    <property type="project" value="UniProtKB-KW"/>
</dbReference>
<dbReference type="InterPro" id="IPR000254">
    <property type="entry name" value="CBD"/>
</dbReference>
<dbReference type="GO" id="GO:0005576">
    <property type="term" value="C:extracellular region"/>
    <property type="evidence" value="ECO:0007669"/>
    <property type="project" value="UniProtKB-SubCell"/>
</dbReference>
<keyword evidence="5 11" id="KW-0732">Signal</keyword>
<comment type="subcellular location">
    <subcellularLocation>
        <location evidence="1">Secreted</location>
    </subcellularLocation>
</comment>
<keyword evidence="3" id="KW-0719">Serine esterase</keyword>
<keyword evidence="14" id="KW-1185">Reference proteome</keyword>
<dbReference type="SUPFAM" id="SSF53474">
    <property type="entry name" value="alpha/beta-Hydrolases"/>
    <property type="match status" value="1"/>
</dbReference>
<proteinExistence type="inferred from homology"/>
<dbReference type="InterPro" id="IPR054579">
    <property type="entry name" value="GCE-like_dom"/>
</dbReference>
<dbReference type="Pfam" id="PF22244">
    <property type="entry name" value="GCE_fung"/>
    <property type="match status" value="1"/>
</dbReference>
<evidence type="ECO:0000256" key="9">
    <source>
        <dbReference type="ARBA" id="ARBA00026105"/>
    </source>
</evidence>
<feature type="region of interest" description="Disordered" evidence="10">
    <location>
        <begin position="396"/>
        <end position="432"/>
    </location>
</feature>
<evidence type="ECO:0000256" key="2">
    <source>
        <dbReference type="ARBA" id="ARBA00010092"/>
    </source>
</evidence>
<gene>
    <name evidence="13" type="ORF">BOTBODRAFT_184853</name>
</gene>
<dbReference type="GO" id="GO:0005975">
    <property type="term" value="P:carbohydrate metabolic process"/>
    <property type="evidence" value="ECO:0007669"/>
    <property type="project" value="InterPro"/>
</dbReference>
<evidence type="ECO:0000256" key="1">
    <source>
        <dbReference type="ARBA" id="ARBA00004613"/>
    </source>
</evidence>
<dbReference type="AlphaFoldDB" id="A0A067MTY7"/>
<feature type="domain" description="CBM1" evidence="12">
    <location>
        <begin position="432"/>
        <end position="469"/>
    </location>
</feature>
<keyword evidence="4" id="KW-0964">Secreted</keyword>
<evidence type="ECO:0000256" key="11">
    <source>
        <dbReference type="SAM" id="SignalP"/>
    </source>
</evidence>
<dbReference type="SUPFAM" id="SSF57180">
    <property type="entry name" value="Cellulose-binding domain"/>
    <property type="match status" value="1"/>
</dbReference>
<dbReference type="InterPro" id="IPR035971">
    <property type="entry name" value="CBD_sf"/>
</dbReference>
<feature type="compositionally biased region" description="Low complexity" evidence="10">
    <location>
        <begin position="410"/>
        <end position="432"/>
    </location>
</feature>
<reference evidence="14" key="1">
    <citation type="journal article" date="2014" name="Proc. Natl. Acad. Sci. U.S.A.">
        <title>Extensive sampling of basidiomycete genomes demonstrates inadequacy of the white-rot/brown-rot paradigm for wood decay fungi.</title>
        <authorList>
            <person name="Riley R."/>
            <person name="Salamov A.A."/>
            <person name="Brown D.W."/>
            <person name="Nagy L.G."/>
            <person name="Floudas D."/>
            <person name="Held B.W."/>
            <person name="Levasseur A."/>
            <person name="Lombard V."/>
            <person name="Morin E."/>
            <person name="Otillar R."/>
            <person name="Lindquist E.A."/>
            <person name="Sun H."/>
            <person name="LaButti K.M."/>
            <person name="Schmutz J."/>
            <person name="Jabbour D."/>
            <person name="Luo H."/>
            <person name="Baker S.E."/>
            <person name="Pisabarro A.G."/>
            <person name="Walton J.D."/>
            <person name="Blanchette R.A."/>
            <person name="Henrissat B."/>
            <person name="Martin F."/>
            <person name="Cullen D."/>
            <person name="Hibbett D.S."/>
            <person name="Grigoriev I.V."/>
        </authorList>
    </citation>
    <scope>NUCLEOTIDE SEQUENCE [LARGE SCALE GENOMIC DNA]</scope>
    <source>
        <strain evidence="14">FD-172 SS1</strain>
    </source>
</reference>
<evidence type="ECO:0000256" key="4">
    <source>
        <dbReference type="ARBA" id="ARBA00022525"/>
    </source>
</evidence>
<dbReference type="EC" id="3.1.1.117" evidence="9"/>
<dbReference type="SMART" id="SM00236">
    <property type="entry name" value="fCBD"/>
    <property type="match status" value="1"/>
</dbReference>
<feature type="signal peptide" evidence="11">
    <location>
        <begin position="1"/>
        <end position="18"/>
    </location>
</feature>
<dbReference type="GO" id="GO:0046274">
    <property type="term" value="P:lignin catabolic process"/>
    <property type="evidence" value="ECO:0007669"/>
    <property type="project" value="UniProtKB-KW"/>
</dbReference>
<dbReference type="Pfam" id="PF00734">
    <property type="entry name" value="CBM_1"/>
    <property type="match status" value="1"/>
</dbReference>
<dbReference type="InterPro" id="IPR029058">
    <property type="entry name" value="AB_hydrolase_fold"/>
</dbReference>
<feature type="chain" id="PRO_5001644994" description="(4-O-methyl)-D-glucuronate--lignin esterase" evidence="11">
    <location>
        <begin position="19"/>
        <end position="470"/>
    </location>
</feature>
<comment type="similarity">
    <text evidence="2">Belongs to the carbohydrate esterase 15 (CE15) family.</text>
</comment>
<comment type="catalytic activity">
    <reaction evidence="8">
        <text>a 4-O-methyl-alpha-D-glucuronosyl ester derivative + H2O = 4-O-methyl-alpha-D-glucuronate derivative + an alcohol + H(+)</text>
        <dbReference type="Rhea" id="RHEA:67452"/>
        <dbReference type="ChEBI" id="CHEBI:15377"/>
        <dbReference type="ChEBI" id="CHEBI:15378"/>
        <dbReference type="ChEBI" id="CHEBI:30879"/>
        <dbReference type="ChEBI" id="CHEBI:171667"/>
        <dbReference type="ChEBI" id="CHEBI:171668"/>
        <dbReference type="EC" id="3.1.1.117"/>
    </reaction>
    <physiologicalReaction direction="left-to-right" evidence="8">
        <dbReference type="Rhea" id="RHEA:67453"/>
    </physiologicalReaction>
</comment>
<sequence length="470" mass="49072">MSPLTSLFLLALPALTLAACDTPSTLPSFTNDNLPDPFLFSNGNTRTATVDDWTCRRSQISALIQGYEAGTLPEKPATVTGSFSKSGNTGTLTVTAGDNGKSVNWANSISYPTGTAPAGGWPLLIAYGGGSIPVPAGIATLNYNNDNIGQQNSGSSRGVGLFYNLYGSSATASAMTAWTWGVSRIIDALETTPAAGIDLSKIAITGCSRNGKGALMAGAFETRIALTIPQESGSGGDACWRLSKFEESSGSKVQTATEIVGENVWFSTNFNNYVNTLGKLPFDHHSLMAMVAPRGLISFENTDFVWLSPMSSWGCASAAHTVYKALGVPQNHGFAQIGGHNHCAWPTSLTPTLNAFFDKFLLGKSVNTDYFTTNSVFGPAKWDATRWMNWSVPTLSGTASPTSAPPTTTPPTTTAPGSTSTPPSTTTTANGATQTQYGQCGGTGWTGPTVCASPATCVAVSPPWYSQCLP</sequence>
<dbReference type="InParanoid" id="A0A067MTY7"/>
<evidence type="ECO:0000256" key="6">
    <source>
        <dbReference type="ARBA" id="ARBA00022801"/>
    </source>
</evidence>
<protein>
    <recommendedName>
        <fullName evidence="9">(4-O-methyl)-D-glucuronate--lignin esterase</fullName>
        <ecNumber evidence="9">3.1.1.117</ecNumber>
    </recommendedName>
</protein>
<evidence type="ECO:0000313" key="13">
    <source>
        <dbReference type="EMBL" id="KDQ19074.1"/>
    </source>
</evidence>
<evidence type="ECO:0000256" key="5">
    <source>
        <dbReference type="ARBA" id="ARBA00022729"/>
    </source>
</evidence>
<dbReference type="Gene3D" id="3.40.50.1820">
    <property type="entry name" value="alpha/beta hydrolase"/>
    <property type="match status" value="1"/>
</dbReference>
<keyword evidence="6" id="KW-0378">Hydrolase</keyword>
<evidence type="ECO:0000256" key="10">
    <source>
        <dbReference type="SAM" id="MobiDB-lite"/>
    </source>
</evidence>
<evidence type="ECO:0000256" key="8">
    <source>
        <dbReference type="ARBA" id="ARBA00024511"/>
    </source>
</evidence>
<evidence type="ECO:0000313" key="14">
    <source>
        <dbReference type="Proteomes" id="UP000027195"/>
    </source>
</evidence>
<dbReference type="Proteomes" id="UP000027195">
    <property type="component" value="Unassembled WGS sequence"/>
</dbReference>
<dbReference type="PROSITE" id="PS51164">
    <property type="entry name" value="CBM1_2"/>
    <property type="match status" value="1"/>
</dbReference>
<dbReference type="ESTHER" id="9homo-a0a067mty7">
    <property type="family name" value="Glucuronoyl_esterase"/>
</dbReference>
<evidence type="ECO:0000256" key="7">
    <source>
        <dbReference type="ARBA" id="ARBA00023185"/>
    </source>
</evidence>
<dbReference type="STRING" id="930990.A0A067MTY7"/>
<dbReference type="OrthoDB" id="3781271at2759"/>
<dbReference type="EMBL" id="KL198020">
    <property type="protein sequence ID" value="KDQ19074.1"/>
    <property type="molecule type" value="Genomic_DNA"/>
</dbReference>
<dbReference type="HOGENOM" id="CLU_028869_1_1_1"/>
<dbReference type="GO" id="GO:0030248">
    <property type="term" value="F:cellulose binding"/>
    <property type="evidence" value="ECO:0007669"/>
    <property type="project" value="InterPro"/>
</dbReference>
<evidence type="ECO:0000256" key="3">
    <source>
        <dbReference type="ARBA" id="ARBA00022487"/>
    </source>
</evidence>
<name>A0A067MTY7_BOTB1</name>
<accession>A0A067MTY7</accession>